<evidence type="ECO:0008006" key="6">
    <source>
        <dbReference type="Google" id="ProtNLM"/>
    </source>
</evidence>
<dbReference type="Pfam" id="PF04966">
    <property type="entry name" value="OprB"/>
    <property type="match status" value="1"/>
</dbReference>
<evidence type="ECO:0000256" key="3">
    <source>
        <dbReference type="SAM" id="Coils"/>
    </source>
</evidence>
<dbReference type="GO" id="GO:0016020">
    <property type="term" value="C:membrane"/>
    <property type="evidence" value="ECO:0007669"/>
    <property type="project" value="InterPro"/>
</dbReference>
<evidence type="ECO:0000313" key="4">
    <source>
        <dbReference type="EMBL" id="ODS31058.1"/>
    </source>
</evidence>
<organism evidence="4 5">
    <name type="scientific">Candidatus Scalindua rubra</name>
    <dbReference type="NCBI Taxonomy" id="1872076"/>
    <lineage>
        <taxon>Bacteria</taxon>
        <taxon>Pseudomonadati</taxon>
        <taxon>Planctomycetota</taxon>
        <taxon>Candidatus Brocadiia</taxon>
        <taxon>Candidatus Brocadiales</taxon>
        <taxon>Candidatus Scalinduaceae</taxon>
        <taxon>Candidatus Scalindua</taxon>
    </lineage>
</organism>
<keyword evidence="2" id="KW-0732">Signal</keyword>
<feature type="coiled-coil region" evidence="3">
    <location>
        <begin position="22"/>
        <end position="59"/>
    </location>
</feature>
<dbReference type="PANTHER" id="PTHR37944:SF1">
    <property type="entry name" value="PORIN B"/>
    <property type="match status" value="1"/>
</dbReference>
<dbReference type="GO" id="GO:0015288">
    <property type="term" value="F:porin activity"/>
    <property type="evidence" value="ECO:0007669"/>
    <property type="project" value="InterPro"/>
</dbReference>
<dbReference type="PANTHER" id="PTHR37944">
    <property type="entry name" value="PORIN B"/>
    <property type="match status" value="1"/>
</dbReference>
<sequence>MKYAYYLLHLFFIILFCNTAFAEVTDEEFEKLNQRVKGMEETIRRLEKYLDKVERVGTEVARSSVETESTQVQDVSTRDQKDVAGVEVRADKRMKRLEDMVYELKDRAALMDMTEEIRRVQEYVCRNGHVFPTMSEDKNCPICGLKQKARSRFKLHKFARRESISERIGAAVEEEFAKRVLVGASGTGIFQQLISTDRLGKSRDKRGKKSFAEGSYDLLFIAKPLLYTTFFMDLESIGGNGPDEIVGSSSGLNDDSGSLQDDDGVDRISVREVWLQSFLLNERLRLVGGKIDLTNYFDSNTVANDETTQFITSAFVNNPTIEVPVNGPGLLAFFDTRRGFTFGLGLQSIDNSGTNITDDIYGIAEIGYRSHLFFEQEGNYRLWGRTKGGMEDNNGFGVSIDQNLSTRLTAFARYGANESEIDDASIASAWSAGLRLRSPFFSRVNDEVAFAFGMLDIVDGDEESAVELYYKFQVNNHFAITPSIQAVFDPAGMGSNDTASVIGIRTQLEF</sequence>
<name>A0A1E3X601_9BACT</name>
<dbReference type="EMBL" id="MAYW01000148">
    <property type="protein sequence ID" value="ODS31058.1"/>
    <property type="molecule type" value="Genomic_DNA"/>
</dbReference>
<dbReference type="Proteomes" id="UP000094056">
    <property type="component" value="Unassembled WGS sequence"/>
</dbReference>
<gene>
    <name evidence="4" type="ORF">SCARUB_03826</name>
</gene>
<dbReference type="Gene3D" id="2.40.160.180">
    <property type="entry name" value="Carbohydrate-selective porin OprB"/>
    <property type="match status" value="1"/>
</dbReference>
<protein>
    <recommendedName>
        <fullName evidence="6">Porin</fullName>
    </recommendedName>
</protein>
<comment type="similarity">
    <text evidence="1 2">Belongs to the OprB family.</text>
</comment>
<proteinExistence type="inferred from homology"/>
<evidence type="ECO:0000256" key="1">
    <source>
        <dbReference type="ARBA" id="ARBA00008769"/>
    </source>
</evidence>
<dbReference type="AlphaFoldDB" id="A0A1E3X601"/>
<comment type="caution">
    <text evidence="4">The sequence shown here is derived from an EMBL/GenBank/DDBJ whole genome shotgun (WGS) entry which is preliminary data.</text>
</comment>
<accession>A0A1E3X601</accession>
<reference evidence="4 5" key="1">
    <citation type="submission" date="2016-07" db="EMBL/GenBank/DDBJ databases">
        <title>Draft genome of Scalindua rubra, obtained from a brine-seawater interface in the Red Sea, sheds light on salt adaptation in anammox bacteria.</title>
        <authorList>
            <person name="Speth D.R."/>
            <person name="Lagkouvardos I."/>
            <person name="Wang Y."/>
            <person name="Qian P.-Y."/>
            <person name="Dutilh B.E."/>
            <person name="Jetten M.S."/>
        </authorList>
    </citation>
    <scope>NUCLEOTIDE SEQUENCE [LARGE SCALE GENOMIC DNA]</scope>
    <source>
        <strain evidence="4">BSI-1</strain>
    </source>
</reference>
<keyword evidence="3" id="KW-0175">Coiled coil</keyword>
<feature type="signal peptide" evidence="2">
    <location>
        <begin position="1"/>
        <end position="22"/>
    </location>
</feature>
<evidence type="ECO:0000256" key="2">
    <source>
        <dbReference type="RuleBase" id="RU363072"/>
    </source>
</evidence>
<evidence type="ECO:0000313" key="5">
    <source>
        <dbReference type="Proteomes" id="UP000094056"/>
    </source>
</evidence>
<dbReference type="GO" id="GO:0008643">
    <property type="term" value="P:carbohydrate transport"/>
    <property type="evidence" value="ECO:0007669"/>
    <property type="project" value="InterPro"/>
</dbReference>
<dbReference type="InterPro" id="IPR052932">
    <property type="entry name" value="OprB_Porin"/>
</dbReference>
<dbReference type="InterPro" id="IPR007049">
    <property type="entry name" value="Carb-sel_porin_OprB"/>
</dbReference>
<dbReference type="InterPro" id="IPR038673">
    <property type="entry name" value="OprB_sf"/>
</dbReference>
<feature type="chain" id="PRO_5009027469" description="Porin" evidence="2">
    <location>
        <begin position="23"/>
        <end position="510"/>
    </location>
</feature>